<dbReference type="Gene3D" id="3.90.70.10">
    <property type="entry name" value="Cysteine proteinases"/>
    <property type="match status" value="1"/>
</dbReference>
<protein>
    <recommendedName>
        <fullName evidence="1">USP domain-containing protein</fullName>
    </recommendedName>
</protein>
<dbReference type="CDD" id="cd02661">
    <property type="entry name" value="Peptidase_C19E"/>
    <property type="match status" value="1"/>
</dbReference>
<dbReference type="SUPFAM" id="SSF54001">
    <property type="entry name" value="Cysteine proteinases"/>
    <property type="match status" value="1"/>
</dbReference>
<dbReference type="AlphaFoldDB" id="A0AAF1A126"/>
<reference evidence="2" key="1">
    <citation type="submission" date="2023-08" db="EMBL/GenBank/DDBJ databases">
        <title>A de novo genome assembly of Solanum verrucosum Schlechtendal, a Mexican diploid species geographically isolated from the other diploid A-genome species in potato relatives.</title>
        <authorList>
            <person name="Hosaka K."/>
        </authorList>
    </citation>
    <scope>NUCLEOTIDE SEQUENCE</scope>
    <source>
        <tissue evidence="2">Young leaves</tissue>
    </source>
</reference>
<dbReference type="Proteomes" id="UP001234989">
    <property type="component" value="Chromosome 12"/>
</dbReference>
<feature type="non-terminal residue" evidence="2">
    <location>
        <position position="1"/>
    </location>
</feature>
<sequence length="659" mass="73611">TLLTTPHIAGNFDSGDNSPSPIGIWGCRVLAPSAAMSPLNDAPAARWLITGGGGWGGGVSSDACQRSDWNSGHKYGCRDFQPSVKGNSEQSQPTLQRRYMFGTSFVPFSGKNNIQELFPYEEFLNYFYWGGSGYPPRRLINCGNSCFANVVLQCLTQTRPLVTYLLEKGHKRECRSNGWCFLCEFQLHVEQCTWCQNPFSPIDILSGLPNIGGNLSCGNQEDAHEFMRFAIDTMQSGLLAEFDGDKAVPLSAQETTIIQHIFGGRLQSQVVCTECGNHSNQFENMMDLTVEIEGKAESLEECLDQFTAEECMDGEDMYKCDRCNDYVKAWKRLTILEAPNILTIALKRFQSGDPVKLNKRVTFPESLDLNPNMSETGDGNDHFNLYAVIVHEDMSNALHCGHYICYIKDLRENWYRADDTEVIDVKIDEVLAQEAYMLLYSRHLARPTSLYPLESLNKQDKAEGKQHSTVASLECHKTTVSPAICSNPVSLPTDKRSVIVREKEELPSVTNFEGGREDQDMVDSGESRKVLQELQDVRESSADGETYLRMLSATYSFIDSCAETVIQKAEGRFPVSDNEEKTEMWRRTFYESLFGSSSEEEDSVITDVEFVVSDIEENTETCEGTAHDSLFESPCEDSVATIGEMPYDSSSDASDSSSS</sequence>
<dbReference type="GO" id="GO:0005829">
    <property type="term" value="C:cytosol"/>
    <property type="evidence" value="ECO:0007669"/>
    <property type="project" value="TreeGrafter"/>
</dbReference>
<dbReference type="FunFam" id="3.90.70.10:FF:000026">
    <property type="entry name" value="Ubiquitin carboxyl-terminal hydrolase 15"/>
    <property type="match status" value="1"/>
</dbReference>
<dbReference type="InterPro" id="IPR001394">
    <property type="entry name" value="Peptidase_C19_UCH"/>
</dbReference>
<dbReference type="PROSITE" id="PS50235">
    <property type="entry name" value="USP_3"/>
    <property type="match status" value="1"/>
</dbReference>
<proteinExistence type="predicted"/>
<dbReference type="EMBL" id="CP133623">
    <property type="protein sequence ID" value="WMV56853.1"/>
    <property type="molecule type" value="Genomic_DNA"/>
</dbReference>
<accession>A0AAF1A126</accession>
<dbReference type="Pfam" id="PF00443">
    <property type="entry name" value="UCH"/>
    <property type="match status" value="1"/>
</dbReference>
<dbReference type="GO" id="GO:0016579">
    <property type="term" value="P:protein deubiquitination"/>
    <property type="evidence" value="ECO:0007669"/>
    <property type="project" value="InterPro"/>
</dbReference>
<evidence type="ECO:0000259" key="1">
    <source>
        <dbReference type="PROSITE" id="PS50235"/>
    </source>
</evidence>
<dbReference type="PANTHER" id="PTHR24006:SF813">
    <property type="entry name" value="UBIQUITINYL HYDROLASE 1"/>
    <property type="match status" value="1"/>
</dbReference>
<name>A0AAF1A126_SOLVR</name>
<dbReference type="InterPro" id="IPR038765">
    <property type="entry name" value="Papain-like_cys_pep_sf"/>
</dbReference>
<dbReference type="GO" id="GO:0004843">
    <property type="term" value="F:cysteine-type deubiquitinase activity"/>
    <property type="evidence" value="ECO:0007669"/>
    <property type="project" value="InterPro"/>
</dbReference>
<evidence type="ECO:0000313" key="3">
    <source>
        <dbReference type="Proteomes" id="UP001234989"/>
    </source>
</evidence>
<dbReference type="InterPro" id="IPR050164">
    <property type="entry name" value="Peptidase_C19"/>
</dbReference>
<keyword evidence="3" id="KW-1185">Reference proteome</keyword>
<organism evidence="2 3">
    <name type="scientific">Solanum verrucosum</name>
    <dbReference type="NCBI Taxonomy" id="315347"/>
    <lineage>
        <taxon>Eukaryota</taxon>
        <taxon>Viridiplantae</taxon>
        <taxon>Streptophyta</taxon>
        <taxon>Embryophyta</taxon>
        <taxon>Tracheophyta</taxon>
        <taxon>Spermatophyta</taxon>
        <taxon>Magnoliopsida</taxon>
        <taxon>eudicotyledons</taxon>
        <taxon>Gunneridae</taxon>
        <taxon>Pentapetalae</taxon>
        <taxon>asterids</taxon>
        <taxon>lamiids</taxon>
        <taxon>Solanales</taxon>
        <taxon>Solanaceae</taxon>
        <taxon>Solanoideae</taxon>
        <taxon>Solaneae</taxon>
        <taxon>Solanum</taxon>
    </lineage>
</organism>
<dbReference type="PANTHER" id="PTHR24006">
    <property type="entry name" value="UBIQUITIN CARBOXYL-TERMINAL HYDROLASE"/>
    <property type="match status" value="1"/>
</dbReference>
<dbReference type="InterPro" id="IPR028889">
    <property type="entry name" value="USP"/>
</dbReference>
<gene>
    <name evidence="2" type="ORF">MTR67_050238</name>
</gene>
<evidence type="ECO:0000313" key="2">
    <source>
        <dbReference type="EMBL" id="WMV56853.1"/>
    </source>
</evidence>
<dbReference type="GO" id="GO:0005634">
    <property type="term" value="C:nucleus"/>
    <property type="evidence" value="ECO:0007669"/>
    <property type="project" value="TreeGrafter"/>
</dbReference>
<feature type="domain" description="USP" evidence="1">
    <location>
        <begin position="137"/>
        <end position="443"/>
    </location>
</feature>